<gene>
    <name evidence="1" type="ORF">DFR67_106262</name>
</gene>
<dbReference type="InterPro" id="IPR021391">
    <property type="entry name" value="DUF3027"/>
</dbReference>
<evidence type="ECO:0000313" key="1">
    <source>
        <dbReference type="EMBL" id="PYE17558.1"/>
    </source>
</evidence>
<comment type="caution">
    <text evidence="1">The sequence shown here is derived from an EMBL/GenBank/DDBJ whole genome shotgun (WGS) entry which is preliminary data.</text>
</comment>
<dbReference type="Pfam" id="PF11228">
    <property type="entry name" value="DUF3027"/>
    <property type="match status" value="1"/>
</dbReference>
<sequence>METLLAGAVSQAREAIDAGDDEVGEHLDAVTEASYTVTHYFAADVPGYRGWQWCVVLAGCPDSDDVTVNEIALLPGSQALTAPDWVPWAERLKPGDLHPGDLLASPPDDPRLEPGYVDNGDVDPVDPATQVVAELGLGRDRLMTREARLDTAQRWTEGEYGPDSPMAQGARHNCVSCGFYIPIVGALRAAFGVCANEYSADGRVVHADHGCGAHTDVKAPTGAGSPAYDAYDDGAVEIHANS</sequence>
<evidence type="ECO:0000313" key="2">
    <source>
        <dbReference type="Proteomes" id="UP000247591"/>
    </source>
</evidence>
<name>A0A318S2E5_WILLI</name>
<dbReference type="OrthoDB" id="3210158at2"/>
<protein>
    <recommendedName>
        <fullName evidence="3">DUF3027 family protein</fullName>
    </recommendedName>
</protein>
<reference evidence="1 2" key="1">
    <citation type="submission" date="2018-06" db="EMBL/GenBank/DDBJ databases">
        <title>Genomic Encyclopedia of Type Strains, Phase IV (KMG-IV): sequencing the most valuable type-strain genomes for metagenomic binning, comparative biology and taxonomic classification.</title>
        <authorList>
            <person name="Goeker M."/>
        </authorList>
    </citation>
    <scope>NUCLEOTIDE SEQUENCE [LARGE SCALE GENOMIC DNA]</scope>
    <source>
        <strain evidence="1 2">DSM 45521</strain>
    </source>
</reference>
<keyword evidence="2" id="KW-1185">Reference proteome</keyword>
<organism evidence="1 2">
    <name type="scientific">Williamsia limnetica</name>
    <dbReference type="NCBI Taxonomy" id="882452"/>
    <lineage>
        <taxon>Bacteria</taxon>
        <taxon>Bacillati</taxon>
        <taxon>Actinomycetota</taxon>
        <taxon>Actinomycetes</taxon>
        <taxon>Mycobacteriales</taxon>
        <taxon>Nocardiaceae</taxon>
        <taxon>Williamsia</taxon>
    </lineage>
</organism>
<accession>A0A318S2E5</accession>
<dbReference type="EMBL" id="QJSP01000006">
    <property type="protein sequence ID" value="PYE17558.1"/>
    <property type="molecule type" value="Genomic_DNA"/>
</dbReference>
<proteinExistence type="predicted"/>
<dbReference type="Proteomes" id="UP000247591">
    <property type="component" value="Unassembled WGS sequence"/>
</dbReference>
<dbReference type="AlphaFoldDB" id="A0A318S2E5"/>
<evidence type="ECO:0008006" key="3">
    <source>
        <dbReference type="Google" id="ProtNLM"/>
    </source>
</evidence>